<comment type="caution">
    <text evidence="2">The sequence shown here is derived from an EMBL/GenBank/DDBJ whole genome shotgun (WGS) entry which is preliminary data.</text>
</comment>
<evidence type="ECO:0000313" key="3">
    <source>
        <dbReference type="Proteomes" id="UP000186806"/>
    </source>
</evidence>
<name>A0A1Q8T8C0_9GAMM</name>
<gene>
    <name evidence="2" type="ORF">BTW10_17255</name>
</gene>
<feature type="transmembrane region" description="Helical" evidence="1">
    <location>
        <begin position="51"/>
        <end position="75"/>
    </location>
</feature>
<evidence type="ECO:0000256" key="1">
    <source>
        <dbReference type="SAM" id="Phobius"/>
    </source>
</evidence>
<feature type="transmembrane region" description="Helical" evidence="1">
    <location>
        <begin position="16"/>
        <end position="39"/>
    </location>
</feature>
<sequence>MSSLTYPSHADPRRTLLASALIGIGCMAAVDEIIFHQLLAWHHFVDRDTAFALASDGVLHAIELVLLVVGFFMMIELHGAGRQAPGYRGPGFLLGAGGFQVFDGVVDHKILRLHQVRYVDDLWLYDIAWIGFGVVVLAIGWLLLRRARRGHAASQR</sequence>
<reference evidence="2 3" key="1">
    <citation type="submission" date="2016-12" db="EMBL/GenBank/DDBJ databases">
        <title>Draft genome sequences of strains Salinicola socius SMB35, Salinicola sp. MH3R3-1 and Chromohalobacter sp. SMB17 from the Verkhnekamsk potash mining region of Russia.</title>
        <authorList>
            <person name="Mavrodi D.V."/>
            <person name="Olsson B.E."/>
            <person name="Korsakova E.S."/>
            <person name="Pyankova A."/>
            <person name="Mavrodi O.V."/>
            <person name="Plotnikova E.G."/>
        </authorList>
    </citation>
    <scope>NUCLEOTIDE SEQUENCE [LARGE SCALE GENOMIC DNA]</scope>
    <source>
        <strain evidence="2 3">SMB17</strain>
    </source>
</reference>
<dbReference type="Pfam" id="PF10002">
    <property type="entry name" value="DUF2243"/>
    <property type="match status" value="1"/>
</dbReference>
<dbReference type="AlphaFoldDB" id="A0A1Q8T8C0"/>
<accession>A0A1Q8T8C0</accession>
<proteinExistence type="predicted"/>
<feature type="transmembrane region" description="Helical" evidence="1">
    <location>
        <begin position="122"/>
        <end position="144"/>
    </location>
</feature>
<dbReference type="EMBL" id="MSDQ01000048">
    <property type="protein sequence ID" value="OLO09936.1"/>
    <property type="molecule type" value="Genomic_DNA"/>
</dbReference>
<evidence type="ECO:0008006" key="4">
    <source>
        <dbReference type="Google" id="ProtNLM"/>
    </source>
</evidence>
<keyword evidence="1" id="KW-0812">Transmembrane</keyword>
<dbReference type="Proteomes" id="UP000186806">
    <property type="component" value="Unassembled WGS sequence"/>
</dbReference>
<keyword evidence="1" id="KW-0472">Membrane</keyword>
<dbReference type="InterPro" id="IPR018719">
    <property type="entry name" value="DUF2243_membrane"/>
</dbReference>
<keyword evidence="3" id="KW-1185">Reference proteome</keyword>
<keyword evidence="1" id="KW-1133">Transmembrane helix</keyword>
<evidence type="ECO:0000313" key="2">
    <source>
        <dbReference type="EMBL" id="OLO09936.1"/>
    </source>
</evidence>
<dbReference type="RefSeq" id="WP_075370477.1">
    <property type="nucleotide sequence ID" value="NZ_MSDQ01000048.1"/>
</dbReference>
<protein>
    <recommendedName>
        <fullName evidence="4">DUF2243 domain-containing protein</fullName>
    </recommendedName>
</protein>
<organism evidence="2 3">
    <name type="scientific">Chromohalobacter japonicus</name>
    <dbReference type="NCBI Taxonomy" id="223900"/>
    <lineage>
        <taxon>Bacteria</taxon>
        <taxon>Pseudomonadati</taxon>
        <taxon>Pseudomonadota</taxon>
        <taxon>Gammaproteobacteria</taxon>
        <taxon>Oceanospirillales</taxon>
        <taxon>Halomonadaceae</taxon>
        <taxon>Chromohalobacter</taxon>
    </lineage>
</organism>